<evidence type="ECO:0000256" key="5">
    <source>
        <dbReference type="ARBA" id="ARBA00022777"/>
    </source>
</evidence>
<evidence type="ECO:0000256" key="11">
    <source>
        <dbReference type="SAM" id="Phobius"/>
    </source>
</evidence>
<dbReference type="PROSITE" id="PS00107">
    <property type="entry name" value="PROTEIN_KINASE_ATP"/>
    <property type="match status" value="1"/>
</dbReference>
<keyword evidence="11" id="KW-0812">Transmembrane</keyword>
<name>A0A7S3TS45_9SPIT</name>
<dbReference type="GO" id="GO:0004674">
    <property type="term" value="F:protein serine/threonine kinase activity"/>
    <property type="evidence" value="ECO:0007669"/>
    <property type="project" value="UniProtKB-KW"/>
</dbReference>
<sequence>MRQAITFRRWGSTILQALVLAAAVYVLVSLCIPEDVSRQSFGNVLNPLEANASSVNVEDSIEVTLTASDSSRAESGEVATGAQMPIATAGGNVASIVSRVDSTDHIAHYPAVLVALAIVIATGMASLAAQLRTPRRAPLRGVQPRRAVGSRERAPSRSLAKDARSDRSNRDHQLRSASPYQEDSASTFSSGDSSLSMIFANHWPHQSSGSSLSLRKSRSASITSASEARKVISTAVRAVGGAVASVNVHRSTSSEGLRGSPTSSIGSQHTANSPRAVRASRVSSRAGSHVQSWVPSRNASHAPSNTASHAGSGPSSPMPDSRGQVDSCTSSDDDGCESVASISLAAVSMDKHSRLRGDSLNVLGPGKPPDAVSSAANFIASSARGSACAFSGMPSLLPSFGSCSIRATPTASPPPSVSDPLDLAAPAEPFHRTNAAPSMGYDPCSGDDSSGASSGVAGVTGCASGGPSGVTASARGGGLSSSRLRNDSDGVGAAATITKASDHREEVAADTEAVGAISYGVEEDNEPEGELEGSSLFGEIDASDPDEFDEVQMLGHGTFGHAVLLRSWRTGVNVVAKKLLVSGITDFAKLENEVAICASLRHRNIVQYLGTSHDDTFLTLLLEYAGGGSLADKFTQHAATSRPFAERTAVRWIRQLASAIDYVHSMDVIHRDLSASNVFLSIQGDVKIGDFGLSRTLACGLTQAGGQLATTMCGTPSYCSPELVNGRPYGAASDVWAVGLLAYQIFTLRHPFDGCSMNQLVRKIIGAAIDLSPLEKAPYPAELTAIADTRHLLHPEPAFRMKLSQVLAMPVVRGIDVGVAASPNRVVEPQSLKTGRLSPVSDEEKACISG</sequence>
<evidence type="ECO:0000256" key="9">
    <source>
        <dbReference type="PROSITE-ProRule" id="PRU10141"/>
    </source>
</evidence>
<keyword evidence="5" id="KW-0418">Kinase</keyword>
<organism evidence="13">
    <name type="scientific">Strombidinopsis acuminata</name>
    <dbReference type="NCBI Taxonomy" id="141414"/>
    <lineage>
        <taxon>Eukaryota</taxon>
        <taxon>Sar</taxon>
        <taxon>Alveolata</taxon>
        <taxon>Ciliophora</taxon>
        <taxon>Intramacronucleata</taxon>
        <taxon>Spirotrichea</taxon>
        <taxon>Choreotrichia</taxon>
        <taxon>Choreotrichida</taxon>
        <taxon>Strombidinopsidae</taxon>
        <taxon>Strombidinopsis</taxon>
    </lineage>
</organism>
<accession>A0A7S3TS45</accession>
<keyword evidence="11" id="KW-1133">Transmembrane helix</keyword>
<keyword evidence="11" id="KW-0472">Membrane</keyword>
<evidence type="ECO:0000256" key="10">
    <source>
        <dbReference type="SAM" id="MobiDB-lite"/>
    </source>
</evidence>
<protein>
    <recommendedName>
        <fullName evidence="1">non-specific serine/threonine protein kinase</fullName>
        <ecNumber evidence="1">2.7.11.1</ecNumber>
    </recommendedName>
</protein>
<keyword evidence="2" id="KW-0723">Serine/threonine-protein kinase</keyword>
<proteinExistence type="predicted"/>
<evidence type="ECO:0000256" key="6">
    <source>
        <dbReference type="ARBA" id="ARBA00022840"/>
    </source>
</evidence>
<feature type="compositionally biased region" description="Low complexity" evidence="10">
    <location>
        <begin position="271"/>
        <end position="286"/>
    </location>
</feature>
<feature type="region of interest" description="Disordered" evidence="10">
    <location>
        <begin position="248"/>
        <end position="334"/>
    </location>
</feature>
<evidence type="ECO:0000256" key="8">
    <source>
        <dbReference type="ARBA" id="ARBA00048679"/>
    </source>
</evidence>
<dbReference type="AlphaFoldDB" id="A0A7S3TS45"/>
<feature type="compositionally biased region" description="Low complexity" evidence="10">
    <location>
        <begin position="444"/>
        <end position="462"/>
    </location>
</feature>
<evidence type="ECO:0000313" key="13">
    <source>
        <dbReference type="EMBL" id="CAE0590943.1"/>
    </source>
</evidence>
<gene>
    <name evidence="13" type="ORF">SACU0126_LOCUS29046</name>
</gene>
<dbReference type="InterPro" id="IPR051131">
    <property type="entry name" value="NEK_Ser/Thr_kinase_NIMA"/>
</dbReference>
<feature type="region of interest" description="Disordered" evidence="10">
    <location>
        <begin position="138"/>
        <end position="188"/>
    </location>
</feature>
<dbReference type="PANTHER" id="PTHR44899:SF3">
    <property type="entry name" value="SERINE_THREONINE-PROTEIN KINASE NEK1"/>
    <property type="match status" value="1"/>
</dbReference>
<dbReference type="PANTHER" id="PTHR44899">
    <property type="entry name" value="CAMK FAMILY PROTEIN KINASE"/>
    <property type="match status" value="1"/>
</dbReference>
<keyword evidence="3" id="KW-0808">Transferase</keyword>
<dbReference type="EMBL" id="HBIQ01090960">
    <property type="protein sequence ID" value="CAE0590943.1"/>
    <property type="molecule type" value="Transcribed_RNA"/>
</dbReference>
<keyword evidence="4 9" id="KW-0547">Nucleotide-binding</keyword>
<dbReference type="Gene3D" id="1.10.510.10">
    <property type="entry name" value="Transferase(Phosphotransferase) domain 1"/>
    <property type="match status" value="1"/>
</dbReference>
<evidence type="ECO:0000256" key="7">
    <source>
        <dbReference type="ARBA" id="ARBA00047899"/>
    </source>
</evidence>
<feature type="binding site" evidence="9">
    <location>
        <position position="578"/>
    </location>
    <ligand>
        <name>ATP</name>
        <dbReference type="ChEBI" id="CHEBI:30616"/>
    </ligand>
</feature>
<dbReference type="PROSITE" id="PS00109">
    <property type="entry name" value="PROTEIN_KINASE_TYR"/>
    <property type="match status" value="1"/>
</dbReference>
<evidence type="ECO:0000256" key="4">
    <source>
        <dbReference type="ARBA" id="ARBA00022741"/>
    </source>
</evidence>
<dbReference type="PROSITE" id="PS50011">
    <property type="entry name" value="PROTEIN_KINASE_DOM"/>
    <property type="match status" value="1"/>
</dbReference>
<dbReference type="Pfam" id="PF00069">
    <property type="entry name" value="Pkinase"/>
    <property type="match status" value="1"/>
</dbReference>
<dbReference type="GO" id="GO:0005524">
    <property type="term" value="F:ATP binding"/>
    <property type="evidence" value="ECO:0007669"/>
    <property type="project" value="UniProtKB-UniRule"/>
</dbReference>
<feature type="compositionally biased region" description="Polar residues" evidence="10">
    <location>
        <begin position="289"/>
        <end position="315"/>
    </location>
</feature>
<evidence type="ECO:0000256" key="3">
    <source>
        <dbReference type="ARBA" id="ARBA00022679"/>
    </source>
</evidence>
<feature type="compositionally biased region" description="Polar residues" evidence="10">
    <location>
        <begin position="249"/>
        <end position="270"/>
    </location>
</feature>
<dbReference type="InterPro" id="IPR008266">
    <property type="entry name" value="Tyr_kinase_AS"/>
</dbReference>
<feature type="compositionally biased region" description="Basic and acidic residues" evidence="10">
    <location>
        <begin position="149"/>
        <end position="174"/>
    </location>
</feature>
<feature type="domain" description="Protein kinase" evidence="12">
    <location>
        <begin position="548"/>
        <end position="812"/>
    </location>
</feature>
<evidence type="ECO:0000256" key="2">
    <source>
        <dbReference type="ARBA" id="ARBA00022527"/>
    </source>
</evidence>
<dbReference type="SUPFAM" id="SSF56112">
    <property type="entry name" value="Protein kinase-like (PK-like)"/>
    <property type="match status" value="1"/>
</dbReference>
<feature type="transmembrane region" description="Helical" evidence="11">
    <location>
        <begin position="107"/>
        <end position="129"/>
    </location>
</feature>
<comment type="catalytic activity">
    <reaction evidence="7">
        <text>L-threonyl-[protein] + ATP = O-phospho-L-threonyl-[protein] + ADP + H(+)</text>
        <dbReference type="Rhea" id="RHEA:46608"/>
        <dbReference type="Rhea" id="RHEA-COMP:11060"/>
        <dbReference type="Rhea" id="RHEA-COMP:11605"/>
        <dbReference type="ChEBI" id="CHEBI:15378"/>
        <dbReference type="ChEBI" id="CHEBI:30013"/>
        <dbReference type="ChEBI" id="CHEBI:30616"/>
        <dbReference type="ChEBI" id="CHEBI:61977"/>
        <dbReference type="ChEBI" id="CHEBI:456216"/>
        <dbReference type="EC" id="2.7.11.1"/>
    </reaction>
</comment>
<dbReference type="InterPro" id="IPR011009">
    <property type="entry name" value="Kinase-like_dom_sf"/>
</dbReference>
<dbReference type="EC" id="2.7.11.1" evidence="1"/>
<reference evidence="13" key="1">
    <citation type="submission" date="2021-01" db="EMBL/GenBank/DDBJ databases">
        <authorList>
            <person name="Corre E."/>
            <person name="Pelletier E."/>
            <person name="Niang G."/>
            <person name="Scheremetjew M."/>
            <person name="Finn R."/>
            <person name="Kale V."/>
            <person name="Holt S."/>
            <person name="Cochrane G."/>
            <person name="Meng A."/>
            <person name="Brown T."/>
            <person name="Cohen L."/>
        </authorList>
    </citation>
    <scope>NUCLEOTIDE SEQUENCE</scope>
    <source>
        <strain evidence="13">SPMC142</strain>
    </source>
</reference>
<feature type="region of interest" description="Disordered" evidence="10">
    <location>
        <begin position="431"/>
        <end position="490"/>
    </location>
</feature>
<keyword evidence="6 9" id="KW-0067">ATP-binding</keyword>
<evidence type="ECO:0000256" key="1">
    <source>
        <dbReference type="ARBA" id="ARBA00012513"/>
    </source>
</evidence>
<evidence type="ECO:0000259" key="12">
    <source>
        <dbReference type="PROSITE" id="PS50011"/>
    </source>
</evidence>
<comment type="catalytic activity">
    <reaction evidence="8">
        <text>L-seryl-[protein] + ATP = O-phospho-L-seryl-[protein] + ADP + H(+)</text>
        <dbReference type="Rhea" id="RHEA:17989"/>
        <dbReference type="Rhea" id="RHEA-COMP:9863"/>
        <dbReference type="Rhea" id="RHEA-COMP:11604"/>
        <dbReference type="ChEBI" id="CHEBI:15378"/>
        <dbReference type="ChEBI" id="CHEBI:29999"/>
        <dbReference type="ChEBI" id="CHEBI:30616"/>
        <dbReference type="ChEBI" id="CHEBI:83421"/>
        <dbReference type="ChEBI" id="CHEBI:456216"/>
        <dbReference type="EC" id="2.7.11.1"/>
    </reaction>
</comment>
<dbReference type="InterPro" id="IPR000719">
    <property type="entry name" value="Prot_kinase_dom"/>
</dbReference>
<dbReference type="InterPro" id="IPR017441">
    <property type="entry name" value="Protein_kinase_ATP_BS"/>
</dbReference>